<evidence type="ECO:0000256" key="1">
    <source>
        <dbReference type="ARBA" id="ARBA00005104"/>
    </source>
</evidence>
<dbReference type="eggNOG" id="COG1985">
    <property type="taxonomic scope" value="Bacteria"/>
</dbReference>
<accession>E2S9A7</accession>
<evidence type="ECO:0000313" key="6">
    <source>
        <dbReference type="Proteomes" id="UP000003111"/>
    </source>
</evidence>
<dbReference type="Pfam" id="PF01872">
    <property type="entry name" value="RibD_C"/>
    <property type="match status" value="1"/>
</dbReference>
<dbReference type="GO" id="GO:0009231">
    <property type="term" value="P:riboflavin biosynthetic process"/>
    <property type="evidence" value="ECO:0007669"/>
    <property type="project" value="InterPro"/>
</dbReference>
<dbReference type="OrthoDB" id="5243299at2"/>
<comment type="caution">
    <text evidence="5">The sequence shown here is derived from an EMBL/GenBank/DDBJ whole genome shotgun (WGS) entry which is preliminary data.</text>
</comment>
<comment type="pathway">
    <text evidence="1">Cofactor biosynthesis; riboflavin biosynthesis.</text>
</comment>
<dbReference type="Gene3D" id="3.40.430.10">
    <property type="entry name" value="Dihydrofolate Reductase, subunit A"/>
    <property type="match status" value="1"/>
</dbReference>
<dbReference type="GO" id="GO:0008703">
    <property type="term" value="F:5-amino-6-(5-phosphoribosylamino)uracil reductase activity"/>
    <property type="evidence" value="ECO:0007669"/>
    <property type="project" value="InterPro"/>
</dbReference>
<dbReference type="RefSeq" id="WP_007077569.1">
    <property type="nucleotide sequence ID" value="NZ_CM001024.1"/>
</dbReference>
<reference evidence="5" key="1">
    <citation type="submission" date="2010-08" db="EMBL/GenBank/DDBJ databases">
        <authorList>
            <person name="Muzny D."/>
            <person name="Qin X."/>
            <person name="Buhay C."/>
            <person name="Dugan-Rocha S."/>
            <person name="Ding Y."/>
            <person name="Chen G."/>
            <person name="Hawes A."/>
            <person name="Holder M."/>
            <person name="Jhangiani S."/>
            <person name="Johnson A."/>
            <person name="Khan Z."/>
            <person name="Li Z."/>
            <person name="Liu W."/>
            <person name="Liu X."/>
            <person name="Perez L."/>
            <person name="Shen H."/>
            <person name="Wang Q."/>
            <person name="Watt J."/>
            <person name="Xi L."/>
            <person name="Xin Y."/>
            <person name="Zhou J."/>
            <person name="Deng J."/>
            <person name="Jiang H."/>
            <person name="Liu Y."/>
            <person name="Qu J."/>
            <person name="Song X.-Z."/>
            <person name="Zhang L."/>
            <person name="Villasana D."/>
            <person name="Johnson A."/>
            <person name="Liu J."/>
            <person name="Liyanage D."/>
            <person name="Lorensuhewa L."/>
            <person name="Robinson T."/>
            <person name="Song A."/>
            <person name="Song B.-B."/>
            <person name="Dinh H."/>
            <person name="Thornton R."/>
            <person name="Coyle M."/>
            <person name="Francisco L."/>
            <person name="Jackson L."/>
            <person name="Javaid M."/>
            <person name="Korchina V."/>
            <person name="Kovar C."/>
            <person name="Mata R."/>
            <person name="Mathew T."/>
            <person name="Ngo R."/>
            <person name="Nguyen L."/>
            <person name="Nguyen N."/>
            <person name="Okwuonu G."/>
            <person name="Ongeri F."/>
            <person name="Pham C."/>
            <person name="Simmons D."/>
            <person name="Wilczek-Boney K."/>
            <person name="Hale W."/>
            <person name="Jakkamsetti A."/>
            <person name="Pham P."/>
            <person name="Ruth R."/>
            <person name="San Lucas F."/>
            <person name="Warren J."/>
            <person name="Zhang J."/>
            <person name="Zhao Z."/>
            <person name="Zhou C."/>
            <person name="Zhu D."/>
            <person name="Lee S."/>
            <person name="Bess C."/>
            <person name="Blankenburg K."/>
            <person name="Forbes L."/>
            <person name="Fu Q."/>
            <person name="Gubbala S."/>
            <person name="Hirani K."/>
            <person name="Jayaseelan J.C."/>
            <person name="Lara F."/>
            <person name="Munidasa M."/>
            <person name="Palculict T."/>
            <person name="Patil S."/>
            <person name="Pu L.-L."/>
            <person name="Saada N."/>
            <person name="Tang L."/>
            <person name="Weissenberger G."/>
            <person name="Zhu Y."/>
            <person name="Hemphill L."/>
            <person name="Shang Y."/>
            <person name="Youmans B."/>
            <person name="Ayvaz T."/>
            <person name="Ross M."/>
            <person name="Santibanez J."/>
            <person name="Aqrawi P."/>
            <person name="Gross S."/>
            <person name="Joshi V."/>
            <person name="Fowler G."/>
            <person name="Nazareth L."/>
            <person name="Reid J."/>
            <person name="Worley K."/>
            <person name="Petrosino J."/>
            <person name="Highlander S."/>
            <person name="Gibbs R."/>
        </authorList>
    </citation>
    <scope>NUCLEOTIDE SEQUENCE [LARGE SCALE GENOMIC DNA]</scope>
    <source>
        <strain evidence="5">DSM 15272</strain>
    </source>
</reference>
<evidence type="ECO:0000259" key="4">
    <source>
        <dbReference type="Pfam" id="PF01872"/>
    </source>
</evidence>
<dbReference type="STRING" id="585531.HMPREF0063_10547"/>
<dbReference type="HOGENOM" id="CLU_036590_7_2_11"/>
<protein>
    <submittedName>
        <fullName evidence="5">Riboflavin biosynthesis protein RibD C-terminal domain protein</fullName>
    </submittedName>
</protein>
<dbReference type="EMBL" id="ACLF03000003">
    <property type="protein sequence ID" value="EFQ83831.1"/>
    <property type="molecule type" value="Genomic_DNA"/>
</dbReference>
<evidence type="ECO:0000256" key="3">
    <source>
        <dbReference type="ARBA" id="ARBA00023002"/>
    </source>
</evidence>
<dbReference type="AlphaFoldDB" id="E2S9A7"/>
<keyword evidence="6" id="KW-1185">Reference proteome</keyword>
<dbReference type="InterPro" id="IPR050765">
    <property type="entry name" value="Riboflavin_Biosynth_HTPR"/>
</dbReference>
<feature type="domain" description="Bacterial bifunctional deaminase-reductase C-terminal" evidence="4">
    <location>
        <begin position="18"/>
        <end position="216"/>
    </location>
</feature>
<gene>
    <name evidence="5" type="ORF">HMPREF0063_10547</name>
</gene>
<dbReference type="PANTHER" id="PTHR38011:SF7">
    <property type="entry name" value="2,5-DIAMINO-6-RIBOSYLAMINO-4(3H)-PYRIMIDINONE 5'-PHOSPHATE REDUCTASE"/>
    <property type="match status" value="1"/>
</dbReference>
<dbReference type="InterPro" id="IPR002734">
    <property type="entry name" value="RibDG_C"/>
</dbReference>
<keyword evidence="2" id="KW-0521">NADP</keyword>
<evidence type="ECO:0000313" key="5">
    <source>
        <dbReference type="EMBL" id="EFQ83831.1"/>
    </source>
</evidence>
<name>E2S9A7_9ACTN</name>
<proteinExistence type="predicted"/>
<evidence type="ECO:0000256" key="2">
    <source>
        <dbReference type="ARBA" id="ARBA00022857"/>
    </source>
</evidence>
<dbReference type="InterPro" id="IPR024072">
    <property type="entry name" value="DHFR-like_dom_sf"/>
</dbReference>
<keyword evidence="3" id="KW-0560">Oxidoreductase</keyword>
<organism evidence="5 6">
    <name type="scientific">Aeromicrobium marinum DSM 15272</name>
    <dbReference type="NCBI Taxonomy" id="585531"/>
    <lineage>
        <taxon>Bacteria</taxon>
        <taxon>Bacillati</taxon>
        <taxon>Actinomycetota</taxon>
        <taxon>Actinomycetes</taxon>
        <taxon>Propionibacteriales</taxon>
        <taxon>Nocardioidaceae</taxon>
        <taxon>Aeromicrobium</taxon>
    </lineage>
</organism>
<dbReference type="SUPFAM" id="SSF53597">
    <property type="entry name" value="Dihydrofolate reductase-like"/>
    <property type="match status" value="1"/>
</dbReference>
<dbReference type="Proteomes" id="UP000003111">
    <property type="component" value="Unassembled WGS sequence"/>
</dbReference>
<dbReference type="PANTHER" id="PTHR38011">
    <property type="entry name" value="DIHYDROFOLATE REDUCTASE FAMILY PROTEIN (AFU_ORTHOLOGUE AFUA_8G06820)"/>
    <property type="match status" value="1"/>
</dbReference>
<sequence>MDRDLRDRLYAYPDTDRPWVRMNFVASVDGSATGADHRSGDLGGEPDRAVYLHLRSVCDVVLVGAGTARDEDYGPVRLDADQQQRRTAAGQRPVPVLALVTRRPDLPDALRRDGVVVVTTARAAADLDLGPVEVIGHGDDEIDWTAVLEEFGRRGWNRVLGEGGPSLFASLTELDLVDELCLTVAPTLTAGDGPRITHGDAAVDRPLTLAHAEVDDGVLLTRWLRRRDGSDAE</sequence>